<proteinExistence type="predicted"/>
<evidence type="ECO:0000313" key="1">
    <source>
        <dbReference type="EMBL" id="NEA29419.1"/>
    </source>
</evidence>
<evidence type="ECO:0000313" key="2">
    <source>
        <dbReference type="Proteomes" id="UP000475532"/>
    </source>
</evidence>
<name>A0A6L9QV87_9ACTN</name>
<sequence>MDTENEPGVALSRGRTWLLPLLERPRHEVEAEARACLGAGDPDVGDALRAVIDIGLNNWSDYWLSRAVAWMTDEEVLLFSKRLHTIALEGNGPQSLATQHAAKQRLKQLGLWPPHPN</sequence>
<dbReference type="AlphaFoldDB" id="A0A6L9QV87"/>
<organism evidence="1 2">
    <name type="scientific">Actinomadura bangladeshensis</name>
    <dbReference type="NCBI Taxonomy" id="453573"/>
    <lineage>
        <taxon>Bacteria</taxon>
        <taxon>Bacillati</taxon>
        <taxon>Actinomycetota</taxon>
        <taxon>Actinomycetes</taxon>
        <taxon>Streptosporangiales</taxon>
        <taxon>Thermomonosporaceae</taxon>
        <taxon>Actinomadura</taxon>
    </lineage>
</organism>
<gene>
    <name evidence="1" type="ORF">G3I70_43965</name>
</gene>
<dbReference type="Proteomes" id="UP000475532">
    <property type="component" value="Unassembled WGS sequence"/>
</dbReference>
<evidence type="ECO:0008006" key="3">
    <source>
        <dbReference type="Google" id="ProtNLM"/>
    </source>
</evidence>
<dbReference type="RefSeq" id="WP_163064109.1">
    <property type="nucleotide sequence ID" value="NZ_JAAGLI010001188.1"/>
</dbReference>
<reference evidence="1 2" key="1">
    <citation type="submission" date="2020-01" db="EMBL/GenBank/DDBJ databases">
        <title>Insect and environment-associated Actinomycetes.</title>
        <authorList>
            <person name="Currrie C."/>
            <person name="Chevrette M."/>
            <person name="Carlson C."/>
            <person name="Stubbendieck R."/>
            <person name="Wendt-Pienkowski E."/>
        </authorList>
    </citation>
    <scope>NUCLEOTIDE SEQUENCE [LARGE SCALE GENOMIC DNA]</scope>
    <source>
        <strain evidence="1 2">SID10258</strain>
    </source>
</reference>
<comment type="caution">
    <text evidence="1">The sequence shown here is derived from an EMBL/GenBank/DDBJ whole genome shotgun (WGS) entry which is preliminary data.</text>
</comment>
<accession>A0A6L9QV87</accession>
<protein>
    <recommendedName>
        <fullName evidence="3">HEAT repeat domain-containing protein</fullName>
    </recommendedName>
</protein>
<dbReference type="EMBL" id="JAAGLI010001188">
    <property type="protein sequence ID" value="NEA29419.1"/>
    <property type="molecule type" value="Genomic_DNA"/>
</dbReference>